<name>A0ABU7MFJ0_9ACTN</name>
<dbReference type="Proteomes" id="UP001347146">
    <property type="component" value="Unassembled WGS sequence"/>
</dbReference>
<evidence type="ECO:0000313" key="1">
    <source>
        <dbReference type="EMBL" id="MEE3851331.1"/>
    </source>
</evidence>
<protein>
    <recommendedName>
        <fullName evidence="3">Antitoxin Xre/MbcA/ParS-like toxin-binding domain-containing protein</fullName>
    </recommendedName>
</protein>
<proteinExistence type="predicted"/>
<accession>A0ABU7MFJ0</accession>
<gene>
    <name evidence="1" type="ORF">VZC37_13380</name>
</gene>
<comment type="caution">
    <text evidence="1">The sequence shown here is derived from an EMBL/GenBank/DDBJ whole genome shotgun (WGS) entry which is preliminary data.</text>
</comment>
<sequence>MTIMSGDLDDRVAALTRAFAVQLDERLRRARRSGVDLSSALDDPELLAQRMIASLPLGDPFDALIGPFYDMQGMVGFLGITKNAIVKRLSTGRLIGCQLDNPSRSWVFPTWQFGDDHGLVDGMAEVWAILTVDADPWTAATWMCSANAGLDDLTPVDWLRSGRRIDDVIAAARHTTARWSA</sequence>
<dbReference type="RefSeq" id="WP_330433042.1">
    <property type="nucleotide sequence ID" value="NZ_JAZDUF010000003.1"/>
</dbReference>
<organism evidence="1 2">
    <name type="scientific">Gordonia sesuvii</name>
    <dbReference type="NCBI Taxonomy" id="3116777"/>
    <lineage>
        <taxon>Bacteria</taxon>
        <taxon>Bacillati</taxon>
        <taxon>Actinomycetota</taxon>
        <taxon>Actinomycetes</taxon>
        <taxon>Mycobacteriales</taxon>
        <taxon>Gordoniaceae</taxon>
        <taxon>Gordonia</taxon>
    </lineage>
</organism>
<reference evidence="1 2" key="1">
    <citation type="submission" date="2024-01" db="EMBL/GenBank/DDBJ databases">
        <title>Draft genome sequence of Gordonia sp. LSe1-13.</title>
        <authorList>
            <person name="Suphannarot A."/>
            <person name="Mingma R."/>
        </authorList>
    </citation>
    <scope>NUCLEOTIDE SEQUENCE [LARGE SCALE GENOMIC DNA]</scope>
    <source>
        <strain evidence="1 2">LSe1-13</strain>
    </source>
</reference>
<evidence type="ECO:0008006" key="3">
    <source>
        <dbReference type="Google" id="ProtNLM"/>
    </source>
</evidence>
<evidence type="ECO:0000313" key="2">
    <source>
        <dbReference type="Proteomes" id="UP001347146"/>
    </source>
</evidence>
<dbReference type="EMBL" id="JAZDUF010000003">
    <property type="protein sequence ID" value="MEE3851331.1"/>
    <property type="molecule type" value="Genomic_DNA"/>
</dbReference>
<keyword evidence="2" id="KW-1185">Reference proteome</keyword>